<accession>A0ACC7LIL5</accession>
<organism evidence="1 2">
    <name type="scientific">Meishania litoralis</name>
    <dbReference type="NCBI Taxonomy" id="3434685"/>
    <lineage>
        <taxon>Bacteria</taxon>
        <taxon>Pseudomonadati</taxon>
        <taxon>Bacteroidota</taxon>
        <taxon>Flavobacteriia</taxon>
        <taxon>Flavobacteriales</taxon>
        <taxon>Flavobacteriaceae</taxon>
        <taxon>Meishania</taxon>
    </lineage>
</organism>
<evidence type="ECO:0000313" key="1">
    <source>
        <dbReference type="EMBL" id="MFH6602864.1"/>
    </source>
</evidence>
<proteinExistence type="predicted"/>
<comment type="caution">
    <text evidence="1">The sequence shown here is derived from an EMBL/GenBank/DDBJ whole genome shotgun (WGS) entry which is preliminary data.</text>
</comment>
<dbReference type="Proteomes" id="UP001595191">
    <property type="component" value="Unassembled WGS sequence"/>
</dbReference>
<reference evidence="1" key="1">
    <citation type="submission" date="2024-09" db="EMBL/GenBank/DDBJ databases">
        <authorList>
            <person name="Liu J."/>
        </authorList>
    </citation>
    <scope>NUCLEOTIDE SEQUENCE</scope>
    <source>
        <strain evidence="1">NBU2967</strain>
    </source>
</reference>
<evidence type="ECO:0000313" key="2">
    <source>
        <dbReference type="Proteomes" id="UP001595191"/>
    </source>
</evidence>
<keyword evidence="2" id="KW-1185">Reference proteome</keyword>
<name>A0ACC7LIL5_9FLAO</name>
<protein>
    <submittedName>
        <fullName evidence="1">Uncharacterized protein</fullName>
    </submittedName>
</protein>
<sequence length="140" mass="15674">MRGTRFNIILGFLLLAIPLLLASIYWYNKPHLDVKQAEASYVLTAQNLIDEYQENEIATNEKYSESVILVKGRVFEVSTLKGNSVITLKDEDSESSIICHLLPEENGKVLNLKVGQDIGIKGICTGYLLDVIMVRCTIVE</sequence>
<gene>
    <name evidence="1" type="ORF">ACEZ3G_05205</name>
</gene>
<dbReference type="EMBL" id="JBHFPV010000001">
    <property type="protein sequence ID" value="MFH6602864.1"/>
    <property type="molecule type" value="Genomic_DNA"/>
</dbReference>